<keyword evidence="3" id="KW-0540">Nuclease</keyword>
<dbReference type="RefSeq" id="WP_308731304.1">
    <property type="nucleotide sequence ID" value="NZ_JAJEQN010000008.1"/>
</dbReference>
<dbReference type="SUPFAM" id="SSF52980">
    <property type="entry name" value="Restriction endonuclease-like"/>
    <property type="match status" value="1"/>
</dbReference>
<feature type="transmembrane region" description="Helical" evidence="1">
    <location>
        <begin position="17"/>
        <end position="34"/>
    </location>
</feature>
<evidence type="ECO:0000259" key="2">
    <source>
        <dbReference type="Pfam" id="PF04471"/>
    </source>
</evidence>
<keyword evidence="1" id="KW-1133">Transmembrane helix</keyword>
<dbReference type="Proteomes" id="UP001198200">
    <property type="component" value="Unassembled WGS sequence"/>
</dbReference>
<dbReference type="EMBL" id="JAJEQN010000008">
    <property type="protein sequence ID" value="MCC2220877.1"/>
    <property type="molecule type" value="Genomic_DNA"/>
</dbReference>
<dbReference type="AlphaFoldDB" id="A0AAE3E3W5"/>
<feature type="transmembrane region" description="Helical" evidence="1">
    <location>
        <begin position="46"/>
        <end position="70"/>
    </location>
</feature>
<dbReference type="InterPro" id="IPR011335">
    <property type="entry name" value="Restrct_endonuc-II-like"/>
</dbReference>
<feature type="domain" description="Restriction endonuclease type IV Mrr" evidence="2">
    <location>
        <begin position="414"/>
        <end position="516"/>
    </location>
</feature>
<dbReference type="PANTHER" id="PTHR30015:SF6">
    <property type="entry name" value="SLL1429 PROTEIN"/>
    <property type="match status" value="1"/>
</dbReference>
<accession>A0AAE3E3W5</accession>
<dbReference type="EC" id="3.1.21.-" evidence="3"/>
<keyword evidence="1" id="KW-0472">Membrane</keyword>
<dbReference type="GO" id="GO:0009307">
    <property type="term" value="P:DNA restriction-modification system"/>
    <property type="evidence" value="ECO:0007669"/>
    <property type="project" value="InterPro"/>
</dbReference>
<keyword evidence="3" id="KW-0378">Hydrolase</keyword>
<dbReference type="Gene3D" id="3.40.1350.10">
    <property type="match status" value="1"/>
</dbReference>
<keyword evidence="4" id="KW-1185">Reference proteome</keyword>
<dbReference type="PANTHER" id="PTHR30015">
    <property type="entry name" value="MRR RESTRICTION SYSTEM PROTEIN"/>
    <property type="match status" value="1"/>
</dbReference>
<dbReference type="GO" id="GO:0015666">
    <property type="term" value="F:restriction endodeoxyribonuclease activity"/>
    <property type="evidence" value="ECO:0007669"/>
    <property type="project" value="TreeGrafter"/>
</dbReference>
<comment type="caution">
    <text evidence="3">The sequence shown here is derived from an EMBL/GenBank/DDBJ whole genome shotgun (WGS) entry which is preliminary data.</text>
</comment>
<evidence type="ECO:0000313" key="4">
    <source>
        <dbReference type="Proteomes" id="UP001198200"/>
    </source>
</evidence>
<name>A0AAE3E3W5_9FIRM</name>
<dbReference type="InterPro" id="IPR011856">
    <property type="entry name" value="tRNA_endonuc-like_dom_sf"/>
</dbReference>
<dbReference type="GO" id="GO:0003677">
    <property type="term" value="F:DNA binding"/>
    <property type="evidence" value="ECO:0007669"/>
    <property type="project" value="InterPro"/>
</dbReference>
<keyword evidence="3" id="KW-0255">Endonuclease</keyword>
<protein>
    <submittedName>
        <fullName evidence="3">Restriction endonuclease</fullName>
        <ecNumber evidence="3">3.1.21.-</ecNumber>
    </submittedName>
</protein>
<organism evidence="3 4">
    <name type="scientific">Anthropogastromicrobium aceti</name>
    <dbReference type="NCBI Taxonomy" id="2981768"/>
    <lineage>
        <taxon>Bacteria</taxon>
        <taxon>Bacillati</taxon>
        <taxon>Bacillota</taxon>
        <taxon>Clostridia</taxon>
        <taxon>Lachnospirales</taxon>
        <taxon>Lachnospiraceae</taxon>
        <taxon>Anthropogastromicrobium</taxon>
    </lineage>
</organism>
<proteinExistence type="predicted"/>
<sequence length="529" mass="59587">MSEQSEQTYPKLHTRKIIIVTAVILNLLFGNAAYHSTLDGKPVTIINWLFLMAAANIMCIIPICLIILLYCKIKNRSIERAEAKAQNTTQSKSSKVYFSNASVKQHKTTIASKQPIKEATVPNSPPSINSAVQKSVSSNNALKAVSENIDIQEPLPSSSSEKEQISISLTPIVDAEPKRKTSVSVNSAHQELLKKYAIITPLDTTDFTDFDFFVEAGMLCIEHFSDPYKIKLLQRHLGIGFNRASRLCDQLVYYKVLNSKGSHYDVIMDRDSFYALVTTFHGRMPEKQFRPVTALTNEDVITPIDTTDFTDFDFFLHAGIVSITDPDHDKLRLIQRHLGIGFSHAARLCDILYYYKVLKSDMEKQCGYSYYNVIMDLDSFLKLTGSFHGHMPEESTSKELDYMMNDHIPSSKRGQHFETQCAELLKKNGFINVIVTKKSGDHGADVLAEKDGISYAIQCKYYSSAVGNSAVQEAFSAKSYYRKDIAVVMTNSYFTRPAKEEAAKNQVKLWDKDKLQIFLKNSQSTDSSQ</sequence>
<evidence type="ECO:0000313" key="3">
    <source>
        <dbReference type="EMBL" id="MCC2220877.1"/>
    </source>
</evidence>
<gene>
    <name evidence="3" type="ORF">LKD48_04340</name>
</gene>
<dbReference type="InterPro" id="IPR052906">
    <property type="entry name" value="Type_IV_Methyl-Rstrct_Enzyme"/>
</dbReference>
<dbReference type="InterPro" id="IPR007560">
    <property type="entry name" value="Restrct_endonuc_IV_Mrr"/>
</dbReference>
<dbReference type="Pfam" id="PF04471">
    <property type="entry name" value="Mrr_cat"/>
    <property type="match status" value="1"/>
</dbReference>
<dbReference type="Gene3D" id="1.10.10.10">
    <property type="entry name" value="Winged helix-like DNA-binding domain superfamily/Winged helix DNA-binding domain"/>
    <property type="match status" value="1"/>
</dbReference>
<evidence type="ECO:0000256" key="1">
    <source>
        <dbReference type="SAM" id="Phobius"/>
    </source>
</evidence>
<keyword evidence="1" id="KW-0812">Transmembrane</keyword>
<reference evidence="3 4" key="1">
    <citation type="submission" date="2021-10" db="EMBL/GenBank/DDBJ databases">
        <title>Anaerobic single-cell dispensing facilitates the cultivation of human gut bacteria.</title>
        <authorList>
            <person name="Afrizal A."/>
        </authorList>
    </citation>
    <scope>NUCLEOTIDE SEQUENCE [LARGE SCALE GENOMIC DNA]</scope>
    <source>
        <strain evidence="3 4">CLA-AA-H224</strain>
    </source>
</reference>
<dbReference type="InterPro" id="IPR036388">
    <property type="entry name" value="WH-like_DNA-bd_sf"/>
</dbReference>